<evidence type="ECO:0000256" key="1">
    <source>
        <dbReference type="ARBA" id="ARBA00004167"/>
    </source>
</evidence>
<dbReference type="SMART" id="SM00369">
    <property type="entry name" value="LRR_TYP"/>
    <property type="match status" value="6"/>
</dbReference>
<evidence type="ECO:0000313" key="16">
    <source>
        <dbReference type="Proteomes" id="UP000494040"/>
    </source>
</evidence>
<accession>A0A8I6SLB9</accession>
<evidence type="ECO:0000256" key="6">
    <source>
        <dbReference type="ARBA" id="ARBA00022889"/>
    </source>
</evidence>
<evidence type="ECO:0000256" key="4">
    <source>
        <dbReference type="ARBA" id="ARBA00022729"/>
    </source>
</evidence>
<organism evidence="15 16">
    <name type="scientific">Cimex lectularius</name>
    <name type="common">Bed bug</name>
    <name type="synonym">Acanthia lectularia</name>
    <dbReference type="NCBI Taxonomy" id="79782"/>
    <lineage>
        <taxon>Eukaryota</taxon>
        <taxon>Metazoa</taxon>
        <taxon>Ecdysozoa</taxon>
        <taxon>Arthropoda</taxon>
        <taxon>Hexapoda</taxon>
        <taxon>Insecta</taxon>
        <taxon>Pterygota</taxon>
        <taxon>Neoptera</taxon>
        <taxon>Paraneoptera</taxon>
        <taxon>Hemiptera</taxon>
        <taxon>Heteroptera</taxon>
        <taxon>Panheteroptera</taxon>
        <taxon>Cimicomorpha</taxon>
        <taxon>Cimicidae</taxon>
        <taxon>Cimex</taxon>
    </lineage>
</organism>
<keyword evidence="7 12" id="KW-1133">Transmembrane helix</keyword>
<dbReference type="Gene3D" id="2.60.40.10">
    <property type="entry name" value="Immunoglobulins"/>
    <property type="match status" value="1"/>
</dbReference>
<dbReference type="Gene3D" id="3.80.10.10">
    <property type="entry name" value="Ribonuclease Inhibitor"/>
    <property type="match status" value="2"/>
</dbReference>
<dbReference type="CDD" id="cd00096">
    <property type="entry name" value="Ig"/>
    <property type="match status" value="1"/>
</dbReference>
<dbReference type="OrthoDB" id="1099686at2759"/>
<keyword evidence="4 13" id="KW-0732">Signal</keyword>
<evidence type="ECO:0000256" key="9">
    <source>
        <dbReference type="ARBA" id="ARBA00023157"/>
    </source>
</evidence>
<keyword evidence="5" id="KW-0677">Repeat</keyword>
<keyword evidence="10" id="KW-0393">Immunoglobulin domain</keyword>
<dbReference type="Pfam" id="PF13927">
    <property type="entry name" value="Ig_3"/>
    <property type="match status" value="1"/>
</dbReference>
<dbReference type="FunFam" id="3.80.10.10:FF:000082">
    <property type="entry name" value="Leucine-rich repeat-containing 24"/>
    <property type="match status" value="1"/>
</dbReference>
<evidence type="ECO:0000259" key="14">
    <source>
        <dbReference type="PROSITE" id="PS50835"/>
    </source>
</evidence>
<dbReference type="InterPro" id="IPR003591">
    <property type="entry name" value="Leu-rich_rpt_typical-subtyp"/>
</dbReference>
<dbReference type="GO" id="GO:0007155">
    <property type="term" value="P:cell adhesion"/>
    <property type="evidence" value="ECO:0007669"/>
    <property type="project" value="UniProtKB-KW"/>
</dbReference>
<dbReference type="InterPro" id="IPR013783">
    <property type="entry name" value="Ig-like_fold"/>
</dbReference>
<dbReference type="InterPro" id="IPR036179">
    <property type="entry name" value="Ig-like_dom_sf"/>
</dbReference>
<dbReference type="PANTHER" id="PTHR24366">
    <property type="entry name" value="IG(IMMUNOGLOBULIN) AND LRR(LEUCINE RICH REPEAT) DOMAINS"/>
    <property type="match status" value="1"/>
</dbReference>
<dbReference type="Proteomes" id="UP000494040">
    <property type="component" value="Unassembled WGS sequence"/>
</dbReference>
<evidence type="ECO:0000256" key="11">
    <source>
        <dbReference type="SAM" id="MobiDB-lite"/>
    </source>
</evidence>
<dbReference type="InterPro" id="IPR003598">
    <property type="entry name" value="Ig_sub2"/>
</dbReference>
<evidence type="ECO:0000256" key="2">
    <source>
        <dbReference type="ARBA" id="ARBA00022614"/>
    </source>
</evidence>
<evidence type="ECO:0000256" key="12">
    <source>
        <dbReference type="SAM" id="Phobius"/>
    </source>
</evidence>
<keyword evidence="3 12" id="KW-0812">Transmembrane</keyword>
<feature type="signal peptide" evidence="13">
    <location>
        <begin position="1"/>
        <end position="19"/>
    </location>
</feature>
<dbReference type="RefSeq" id="XP_024085325.1">
    <property type="nucleotide sequence ID" value="XM_024229557.1"/>
</dbReference>
<dbReference type="InterPro" id="IPR001611">
    <property type="entry name" value="Leu-rich_rpt"/>
</dbReference>
<dbReference type="SMART" id="SM00409">
    <property type="entry name" value="IG"/>
    <property type="match status" value="1"/>
</dbReference>
<evidence type="ECO:0000256" key="3">
    <source>
        <dbReference type="ARBA" id="ARBA00022692"/>
    </source>
</evidence>
<feature type="chain" id="PRO_5035309740" description="Ig-like domain-containing protein" evidence="13">
    <location>
        <begin position="20"/>
        <end position="616"/>
    </location>
</feature>
<comment type="subcellular location">
    <subcellularLocation>
        <location evidence="1">Membrane</location>
        <topology evidence="1">Single-pass membrane protein</topology>
    </subcellularLocation>
</comment>
<evidence type="ECO:0000256" key="7">
    <source>
        <dbReference type="ARBA" id="ARBA00022989"/>
    </source>
</evidence>
<dbReference type="PROSITE" id="PS50835">
    <property type="entry name" value="IG_LIKE"/>
    <property type="match status" value="1"/>
</dbReference>
<dbReference type="OMA" id="PHDEIVT"/>
<dbReference type="SMART" id="SM00408">
    <property type="entry name" value="IGc2"/>
    <property type="match status" value="1"/>
</dbReference>
<protein>
    <recommendedName>
        <fullName evidence="14">Ig-like domain-containing protein</fullName>
    </recommendedName>
</protein>
<dbReference type="GeneID" id="106663319"/>
<feature type="domain" description="Ig-like" evidence="14">
    <location>
        <begin position="263"/>
        <end position="361"/>
    </location>
</feature>
<keyword evidence="8 12" id="KW-0472">Membrane</keyword>
<dbReference type="AlphaFoldDB" id="A0A8I6SLB9"/>
<dbReference type="GO" id="GO:0016020">
    <property type="term" value="C:membrane"/>
    <property type="evidence" value="ECO:0007669"/>
    <property type="project" value="UniProtKB-SubCell"/>
</dbReference>
<dbReference type="GO" id="GO:0048812">
    <property type="term" value="P:neuron projection morphogenesis"/>
    <property type="evidence" value="ECO:0007669"/>
    <property type="project" value="UniProtKB-ARBA"/>
</dbReference>
<feature type="compositionally biased region" description="Polar residues" evidence="11">
    <location>
        <begin position="580"/>
        <end position="589"/>
    </location>
</feature>
<dbReference type="Pfam" id="PF13855">
    <property type="entry name" value="LRR_8"/>
    <property type="match status" value="2"/>
</dbReference>
<evidence type="ECO:0000256" key="10">
    <source>
        <dbReference type="ARBA" id="ARBA00023319"/>
    </source>
</evidence>
<dbReference type="EnsemblMetazoa" id="XM_024229557.1">
    <property type="protein sequence ID" value="XP_024085325.1"/>
    <property type="gene ID" value="LOC106663319"/>
</dbReference>
<dbReference type="KEGG" id="clec:106663319"/>
<evidence type="ECO:0000256" key="5">
    <source>
        <dbReference type="ARBA" id="ARBA00022737"/>
    </source>
</evidence>
<keyword evidence="9" id="KW-1015">Disulfide bond</keyword>
<dbReference type="PROSITE" id="PS51450">
    <property type="entry name" value="LRR"/>
    <property type="match status" value="1"/>
</dbReference>
<dbReference type="InterPro" id="IPR000483">
    <property type="entry name" value="Cys-rich_flank_reg_C"/>
</dbReference>
<dbReference type="GO" id="GO:0071944">
    <property type="term" value="C:cell periphery"/>
    <property type="evidence" value="ECO:0007669"/>
    <property type="project" value="UniProtKB-ARBA"/>
</dbReference>
<evidence type="ECO:0000313" key="15">
    <source>
        <dbReference type="EnsemblMetazoa" id="XP_024085325.1"/>
    </source>
</evidence>
<reference evidence="15" key="1">
    <citation type="submission" date="2022-01" db="UniProtKB">
        <authorList>
            <consortium name="EnsemblMetazoa"/>
        </authorList>
    </citation>
    <scope>IDENTIFICATION</scope>
</reference>
<keyword evidence="16" id="KW-1185">Reference proteome</keyword>
<name>A0A8I6SLB9_CIMLE</name>
<sequence>MMWAVRVLLLGVVCREVLAAPDWTDCPSTCSCKWTSGKKSALCRYAGFTAIPDTLDSDMQVLDLTGNEIPFLTKDAFKSVGLLNLQRIFLKGAGVRELHSDAFKKLTILVEVDLSDNLIATLHQNTFAGNDRLKVLYLNGNPITELKPTQFPHLPHLKTLEMQHCQITEVNRDAFLHLPALEYLNLNGNRLKKIAETVFLPLSKLKSLSLDGNPWKCDCDLRGFKNWLLSSNLYSHPLVCTEPSALVSKHWQDIKPLEFACPPEVSVSDSMLQEETGMNVTLKCRVRGDPEPHVSWLFNGHSIGNGTLHNQDQILLIEEEDGEVKAEKWSSLSIINVSEADAGEYTCVAKNIRGQAATNVSLLLPEVVIATTVSKNENWFVWIVWATSCAVLIVTAAIASCIVIRVRHNNARFRRKNNLKTTTSYTEQDKKLLDVSITTTDRQTGSCEGLGSQTDMEFLEHSLQSIPVEMCDQPVHITIESHSAEPAVSVYQPPPEFSRSILPAGAFGNIFISVSVSQEPTVESPRYPDLLDLPHRKTVAVATDNSYFATLPRQPRIKETEPVLRVRPQYDNMGPRVTAAGSSTISLPDSANAEEDIPPPPPPPNCTPLTVEYVSL</sequence>
<dbReference type="InterPro" id="IPR003599">
    <property type="entry name" value="Ig_sub"/>
</dbReference>
<proteinExistence type="predicted"/>
<keyword evidence="2" id="KW-0433">Leucine-rich repeat</keyword>
<dbReference type="InterPro" id="IPR032675">
    <property type="entry name" value="LRR_dom_sf"/>
</dbReference>
<evidence type="ECO:0000256" key="8">
    <source>
        <dbReference type="ARBA" id="ARBA00023136"/>
    </source>
</evidence>
<dbReference type="SMART" id="SM00082">
    <property type="entry name" value="LRRCT"/>
    <property type="match status" value="1"/>
</dbReference>
<dbReference type="PANTHER" id="PTHR24366:SF87">
    <property type="entry name" value="KEKKON 6, ISOFORM B"/>
    <property type="match status" value="1"/>
</dbReference>
<evidence type="ECO:0000256" key="13">
    <source>
        <dbReference type="SAM" id="SignalP"/>
    </source>
</evidence>
<dbReference type="SUPFAM" id="SSF48726">
    <property type="entry name" value="Immunoglobulin"/>
    <property type="match status" value="1"/>
</dbReference>
<dbReference type="InterPro" id="IPR007110">
    <property type="entry name" value="Ig-like_dom"/>
</dbReference>
<feature type="transmembrane region" description="Helical" evidence="12">
    <location>
        <begin position="379"/>
        <end position="406"/>
    </location>
</feature>
<dbReference type="FunFam" id="2.60.40.10:FF:000017">
    <property type="entry name" value="Down syndrome cell adhesion molecule b"/>
    <property type="match status" value="1"/>
</dbReference>
<dbReference type="SUPFAM" id="SSF52058">
    <property type="entry name" value="L domain-like"/>
    <property type="match status" value="1"/>
</dbReference>
<feature type="region of interest" description="Disordered" evidence="11">
    <location>
        <begin position="572"/>
        <end position="607"/>
    </location>
</feature>
<keyword evidence="6" id="KW-0130">Cell adhesion</keyword>